<name>A0AAV8XAM0_9CUCU</name>
<evidence type="ECO:0000259" key="1">
    <source>
        <dbReference type="PROSITE" id="PS50003"/>
    </source>
</evidence>
<evidence type="ECO:0000313" key="3">
    <source>
        <dbReference type="EMBL" id="KAJ8935782.1"/>
    </source>
</evidence>
<dbReference type="EMBL" id="JAPWTK010000833">
    <property type="protein sequence ID" value="KAJ8935782.1"/>
    <property type="molecule type" value="Genomic_DNA"/>
</dbReference>
<keyword evidence="4" id="KW-1185">Reference proteome</keyword>
<dbReference type="SMART" id="SM00233">
    <property type="entry name" value="PH"/>
    <property type="match status" value="2"/>
</dbReference>
<accession>A0AAV8XAM0</accession>
<evidence type="ECO:0000259" key="2">
    <source>
        <dbReference type="PROSITE" id="PS50106"/>
    </source>
</evidence>
<dbReference type="AlphaFoldDB" id="A0AAV8XAM0"/>
<reference evidence="3" key="1">
    <citation type="journal article" date="2023" name="Insect Mol. Biol.">
        <title>Genome sequencing provides insights into the evolution of gene families encoding plant cell wall-degrading enzymes in longhorned beetles.</title>
        <authorList>
            <person name="Shin N.R."/>
            <person name="Okamura Y."/>
            <person name="Kirsch R."/>
            <person name="Pauchet Y."/>
        </authorList>
    </citation>
    <scope>NUCLEOTIDE SEQUENCE</scope>
    <source>
        <strain evidence="3">AMC_N1</strain>
    </source>
</reference>
<feature type="domain" description="PDZ" evidence="2">
    <location>
        <begin position="17"/>
        <end position="88"/>
    </location>
</feature>
<dbReference type="PROSITE" id="PS50003">
    <property type="entry name" value="PH_DOMAIN"/>
    <property type="match status" value="1"/>
</dbReference>
<dbReference type="SUPFAM" id="SSF50156">
    <property type="entry name" value="PDZ domain-like"/>
    <property type="match status" value="1"/>
</dbReference>
<evidence type="ECO:0000313" key="4">
    <source>
        <dbReference type="Proteomes" id="UP001162162"/>
    </source>
</evidence>
<protein>
    <submittedName>
        <fullName evidence="3">Uncharacterized protein</fullName>
    </submittedName>
</protein>
<gene>
    <name evidence="3" type="ORF">NQ318_018409</name>
</gene>
<proteinExistence type="predicted"/>
<dbReference type="SUPFAM" id="SSF50729">
    <property type="entry name" value="PH domain-like"/>
    <property type="match status" value="2"/>
</dbReference>
<sequence>MGGQESSARSRHESDKTIIVQRDSGEFGFRIHGSKPVVVSAIEPGTPAETSGLVVGDIVLSVNDVSVLDKSHSEVVKIAHAGSDILKLEDLFTSLVKRAIRRDLRAYNKRMIQEAIEDNMNMRVIRSKTTRGKLLIYKMRNEQGVVVSEKGEIVTIIENFYRRLYSQSVPEPDHFQEHRDRVARTCYMLNTPKENSSVALHSGYLWKLKGYASGTTFNKWIRRWFCLKENNCLYYYKTDSDKEPVGVLTLFDHTLKNSTLIKKVSHEVPLYLAADTSNAQERWMEVISKAINDGQVIDNFLERTKTNLVIPPAAICQPDCFGYLIKLGNQWKAWSRTYCVLKDACLYFYHDINASSAYGAAYLHGYRVQQFLSGNKKHAFEVVPPDSGKKYYYFQTESEADRKRWIAALEYSIDKWLKVGETSG</sequence>
<dbReference type="Gene3D" id="2.30.42.10">
    <property type="match status" value="1"/>
</dbReference>
<dbReference type="PANTHER" id="PTHR47644">
    <property type="entry name" value="AGAP008221-PA"/>
    <property type="match status" value="1"/>
</dbReference>
<dbReference type="PROSITE" id="PS50106">
    <property type="entry name" value="PDZ"/>
    <property type="match status" value="1"/>
</dbReference>
<dbReference type="SMART" id="SM00228">
    <property type="entry name" value="PDZ"/>
    <property type="match status" value="1"/>
</dbReference>
<dbReference type="Gene3D" id="2.30.29.30">
    <property type="entry name" value="Pleckstrin-homology domain (PH domain)/Phosphotyrosine-binding domain (PTB)"/>
    <property type="match status" value="2"/>
</dbReference>
<dbReference type="InterPro" id="IPR036034">
    <property type="entry name" value="PDZ_sf"/>
</dbReference>
<dbReference type="CDD" id="cd00136">
    <property type="entry name" value="PDZ_canonical"/>
    <property type="match status" value="1"/>
</dbReference>
<dbReference type="Proteomes" id="UP001162162">
    <property type="component" value="Unassembled WGS sequence"/>
</dbReference>
<organism evidence="3 4">
    <name type="scientific">Aromia moschata</name>
    <dbReference type="NCBI Taxonomy" id="1265417"/>
    <lineage>
        <taxon>Eukaryota</taxon>
        <taxon>Metazoa</taxon>
        <taxon>Ecdysozoa</taxon>
        <taxon>Arthropoda</taxon>
        <taxon>Hexapoda</taxon>
        <taxon>Insecta</taxon>
        <taxon>Pterygota</taxon>
        <taxon>Neoptera</taxon>
        <taxon>Endopterygota</taxon>
        <taxon>Coleoptera</taxon>
        <taxon>Polyphaga</taxon>
        <taxon>Cucujiformia</taxon>
        <taxon>Chrysomeloidea</taxon>
        <taxon>Cerambycidae</taxon>
        <taxon>Cerambycinae</taxon>
        <taxon>Callichromatini</taxon>
        <taxon>Aromia</taxon>
    </lineage>
</organism>
<comment type="caution">
    <text evidence="3">The sequence shown here is derived from an EMBL/GenBank/DDBJ whole genome shotgun (WGS) entry which is preliminary data.</text>
</comment>
<feature type="domain" description="PH" evidence="1">
    <location>
        <begin position="198"/>
        <end position="414"/>
    </location>
</feature>
<dbReference type="InterPro" id="IPR001849">
    <property type="entry name" value="PH_domain"/>
</dbReference>
<dbReference type="Pfam" id="PF00169">
    <property type="entry name" value="PH"/>
    <property type="match status" value="2"/>
</dbReference>
<dbReference type="InterPro" id="IPR001478">
    <property type="entry name" value="PDZ"/>
</dbReference>
<dbReference type="Pfam" id="PF00595">
    <property type="entry name" value="PDZ"/>
    <property type="match status" value="1"/>
</dbReference>
<dbReference type="PANTHER" id="PTHR47644:SF1">
    <property type="entry name" value="PDZ DOMAIN-CONTAINING PROTEIN"/>
    <property type="match status" value="1"/>
</dbReference>
<dbReference type="InterPro" id="IPR011993">
    <property type="entry name" value="PH-like_dom_sf"/>
</dbReference>